<evidence type="ECO:0000256" key="1">
    <source>
        <dbReference type="ARBA" id="ARBA00023002"/>
    </source>
</evidence>
<dbReference type="Pfam" id="PF01370">
    <property type="entry name" value="Epimerase"/>
    <property type="match status" value="1"/>
</dbReference>
<keyword evidence="1" id="KW-0560">Oxidoreductase</keyword>
<accession>A0A4Q9P0U6</accession>
<evidence type="ECO:0000313" key="4">
    <source>
        <dbReference type="EMBL" id="TBU57491.1"/>
    </source>
</evidence>
<dbReference type="InterPro" id="IPR001509">
    <property type="entry name" value="Epimerase_deHydtase"/>
</dbReference>
<reference evidence="4 5" key="1">
    <citation type="submission" date="2019-01" db="EMBL/GenBank/DDBJ databases">
        <title>Draft genome sequences of three monokaryotic isolates of the white-rot basidiomycete fungus Dichomitus squalens.</title>
        <authorList>
            <consortium name="DOE Joint Genome Institute"/>
            <person name="Lopez S.C."/>
            <person name="Andreopoulos B."/>
            <person name="Pangilinan J."/>
            <person name="Lipzen A."/>
            <person name="Riley R."/>
            <person name="Ahrendt S."/>
            <person name="Ng V."/>
            <person name="Barry K."/>
            <person name="Daum C."/>
            <person name="Grigoriev I.V."/>
            <person name="Hilden K.S."/>
            <person name="Makela M.R."/>
            <person name="de Vries R.P."/>
        </authorList>
    </citation>
    <scope>NUCLEOTIDE SEQUENCE [LARGE SCALE GENOMIC DNA]</scope>
    <source>
        <strain evidence="4 5">CBS 464.89</strain>
    </source>
</reference>
<evidence type="ECO:0000313" key="5">
    <source>
        <dbReference type="Proteomes" id="UP000292082"/>
    </source>
</evidence>
<dbReference type="PANTHER" id="PTHR10366">
    <property type="entry name" value="NAD DEPENDENT EPIMERASE/DEHYDRATASE"/>
    <property type="match status" value="1"/>
</dbReference>
<comment type="similarity">
    <text evidence="2">Belongs to the NAD(P)-dependent epimerase/dehydratase family. Dihydroflavonol-4-reductase subfamily.</text>
</comment>
<sequence>MPAITTGKILVTGANGFIARWIIKDLLEHGFSVRATVRSLEKADALKPVLAATYGDHLDFVTIDDFTAKDAFDEALKGIDGVVHTAHPVDATTDDPEEFIGPAVQSVTGILSAASAPGSTIKRVVYVSSVSAVIDSQRIHGLPDVLTDKDWNETDVAAVKEKGTTSSGFEKYQASKTLAERKAWEVYNEEKAKGTNGWDLVTLCPPWVFGPYLGEATPEALNYSMGSWYRTVVQEALPLPAPLNVNWIDVRDFAAASRLALTKPEAGGERFLVAAGASVWGRWVNTARRALGKAGEPRPESPEDGQKLVGLDRQKSLDLLGLKYRTLEETIAFILDDFKKRGWA</sequence>
<dbReference type="InterPro" id="IPR036291">
    <property type="entry name" value="NAD(P)-bd_dom_sf"/>
</dbReference>
<dbReference type="STRING" id="114155.A0A4Q9P0U6"/>
<dbReference type="GO" id="GO:0016616">
    <property type="term" value="F:oxidoreductase activity, acting on the CH-OH group of donors, NAD or NADP as acceptor"/>
    <property type="evidence" value="ECO:0007669"/>
    <property type="project" value="TreeGrafter"/>
</dbReference>
<dbReference type="Proteomes" id="UP000292082">
    <property type="component" value="Unassembled WGS sequence"/>
</dbReference>
<dbReference type="PANTHER" id="PTHR10366:SF564">
    <property type="entry name" value="STEROL-4-ALPHA-CARBOXYLATE 3-DEHYDROGENASE, DECARBOXYLATING"/>
    <property type="match status" value="1"/>
</dbReference>
<dbReference type="Gene3D" id="3.40.50.720">
    <property type="entry name" value="NAD(P)-binding Rossmann-like Domain"/>
    <property type="match status" value="1"/>
</dbReference>
<keyword evidence="5" id="KW-1185">Reference proteome</keyword>
<protein>
    <submittedName>
        <fullName evidence="4">NAD(P)-binding protein</fullName>
    </submittedName>
</protein>
<evidence type="ECO:0000259" key="3">
    <source>
        <dbReference type="Pfam" id="PF01370"/>
    </source>
</evidence>
<gene>
    <name evidence="4" type="ORF">BD310DRAFT_929160</name>
</gene>
<organism evidence="4 5">
    <name type="scientific">Dichomitus squalens</name>
    <dbReference type="NCBI Taxonomy" id="114155"/>
    <lineage>
        <taxon>Eukaryota</taxon>
        <taxon>Fungi</taxon>
        <taxon>Dikarya</taxon>
        <taxon>Basidiomycota</taxon>
        <taxon>Agaricomycotina</taxon>
        <taxon>Agaricomycetes</taxon>
        <taxon>Polyporales</taxon>
        <taxon>Polyporaceae</taxon>
        <taxon>Dichomitus</taxon>
    </lineage>
</organism>
<name>A0A4Q9P0U6_9APHY</name>
<feature type="domain" description="NAD-dependent epimerase/dehydratase" evidence="3">
    <location>
        <begin position="9"/>
        <end position="272"/>
    </location>
</feature>
<proteinExistence type="inferred from homology"/>
<dbReference type="EMBL" id="ML145136">
    <property type="protein sequence ID" value="TBU57491.1"/>
    <property type="molecule type" value="Genomic_DNA"/>
</dbReference>
<evidence type="ECO:0000256" key="2">
    <source>
        <dbReference type="ARBA" id="ARBA00023445"/>
    </source>
</evidence>
<dbReference type="AlphaFoldDB" id="A0A4Q9P0U6"/>
<dbReference type="SUPFAM" id="SSF51735">
    <property type="entry name" value="NAD(P)-binding Rossmann-fold domains"/>
    <property type="match status" value="1"/>
</dbReference>
<dbReference type="InterPro" id="IPR050425">
    <property type="entry name" value="NAD(P)_dehydrat-like"/>
</dbReference>